<dbReference type="Pfam" id="PF07963">
    <property type="entry name" value="N_methyl"/>
    <property type="match status" value="1"/>
</dbReference>
<dbReference type="NCBIfam" id="TIGR02523">
    <property type="entry name" value="type_IV_pilV"/>
    <property type="match status" value="1"/>
</dbReference>
<dbReference type="InterPro" id="IPR054402">
    <property type="entry name" value="Tt1218-like_dom"/>
</dbReference>
<keyword evidence="1" id="KW-0472">Membrane</keyword>
<keyword evidence="1" id="KW-1133">Transmembrane helix</keyword>
<feature type="domain" description="Type IV pilin Tt1218-like" evidence="2">
    <location>
        <begin position="29"/>
        <end position="95"/>
    </location>
</feature>
<gene>
    <name evidence="3" type="ORF">GCM10023116_10960</name>
</gene>
<evidence type="ECO:0000313" key="4">
    <source>
        <dbReference type="Proteomes" id="UP001500604"/>
    </source>
</evidence>
<name>A0ABP8UY15_9GAMM</name>
<dbReference type="RefSeq" id="WP_345194546.1">
    <property type="nucleotide sequence ID" value="NZ_BAABFL010000108.1"/>
</dbReference>
<accession>A0ABP8UY15</accession>
<dbReference type="InterPro" id="IPR012902">
    <property type="entry name" value="N_methyl_site"/>
</dbReference>
<dbReference type="EMBL" id="BAABFL010000108">
    <property type="protein sequence ID" value="GAA4648823.1"/>
    <property type="molecule type" value="Genomic_DNA"/>
</dbReference>
<sequence length="163" mass="16996">MHRQQGITLVEVLITVLITAFGIVGLVSLQLSALQANQLAAQKAVGGWLVQDLVERMRANPSGATTYTGSADCADPVRSCLNQSCTPAELAAWDIEDVMCADRGDGNTLSARTLTVDLCATAAIACATNASHRITLNWSTTQANSSVGSTAAVSGSLRYEVTP</sequence>
<dbReference type="Pfam" id="PF22150">
    <property type="entry name" value="Tt1218-like"/>
    <property type="match status" value="1"/>
</dbReference>
<comment type="caution">
    <text evidence="3">The sequence shown here is derived from an EMBL/GenBank/DDBJ whole genome shotgun (WGS) entry which is preliminary data.</text>
</comment>
<keyword evidence="4" id="KW-1185">Reference proteome</keyword>
<dbReference type="PROSITE" id="PS00409">
    <property type="entry name" value="PROKAR_NTER_METHYL"/>
    <property type="match status" value="1"/>
</dbReference>
<protein>
    <recommendedName>
        <fullName evidence="2">Type IV pilin Tt1218-like domain-containing protein</fullName>
    </recommendedName>
</protein>
<proteinExistence type="predicted"/>
<feature type="transmembrane region" description="Helical" evidence="1">
    <location>
        <begin position="12"/>
        <end position="33"/>
    </location>
</feature>
<organism evidence="3 4">
    <name type="scientific">Kistimonas scapharcae</name>
    <dbReference type="NCBI Taxonomy" id="1036133"/>
    <lineage>
        <taxon>Bacteria</taxon>
        <taxon>Pseudomonadati</taxon>
        <taxon>Pseudomonadota</taxon>
        <taxon>Gammaproteobacteria</taxon>
        <taxon>Oceanospirillales</taxon>
        <taxon>Endozoicomonadaceae</taxon>
        <taxon>Kistimonas</taxon>
    </lineage>
</organism>
<reference evidence="4" key="1">
    <citation type="journal article" date="2019" name="Int. J. Syst. Evol. Microbiol.">
        <title>The Global Catalogue of Microorganisms (GCM) 10K type strain sequencing project: providing services to taxonomists for standard genome sequencing and annotation.</title>
        <authorList>
            <consortium name="The Broad Institute Genomics Platform"/>
            <consortium name="The Broad Institute Genome Sequencing Center for Infectious Disease"/>
            <person name="Wu L."/>
            <person name="Ma J."/>
        </authorList>
    </citation>
    <scope>NUCLEOTIDE SEQUENCE [LARGE SCALE GENOMIC DNA]</scope>
    <source>
        <strain evidence="4">JCM 17805</strain>
    </source>
</reference>
<evidence type="ECO:0000256" key="1">
    <source>
        <dbReference type="SAM" id="Phobius"/>
    </source>
</evidence>
<dbReference type="InterPro" id="IPR013362">
    <property type="entry name" value="Pilus_4_PilV"/>
</dbReference>
<evidence type="ECO:0000313" key="3">
    <source>
        <dbReference type="EMBL" id="GAA4648823.1"/>
    </source>
</evidence>
<keyword evidence="1" id="KW-0812">Transmembrane</keyword>
<evidence type="ECO:0000259" key="2">
    <source>
        <dbReference type="Pfam" id="PF22150"/>
    </source>
</evidence>
<dbReference type="Proteomes" id="UP001500604">
    <property type="component" value="Unassembled WGS sequence"/>
</dbReference>